<gene>
    <name evidence="3" type="ORF">METZ01_LOCUS404201</name>
</gene>
<dbReference type="Pfam" id="PF13927">
    <property type="entry name" value="Ig_3"/>
    <property type="match status" value="2"/>
</dbReference>
<feature type="non-terminal residue" evidence="3">
    <location>
        <position position="1"/>
    </location>
</feature>
<reference evidence="3" key="1">
    <citation type="submission" date="2018-05" db="EMBL/GenBank/DDBJ databases">
        <authorList>
            <person name="Lanie J.A."/>
            <person name="Ng W.-L."/>
            <person name="Kazmierczak K.M."/>
            <person name="Andrzejewski T.M."/>
            <person name="Davidsen T.M."/>
            <person name="Wayne K.J."/>
            <person name="Tettelin H."/>
            <person name="Glass J.I."/>
            <person name="Rusch D."/>
            <person name="Podicherti R."/>
            <person name="Tsui H.-C.T."/>
            <person name="Winkler M.E."/>
        </authorList>
    </citation>
    <scope>NUCLEOTIDE SEQUENCE</scope>
</reference>
<dbReference type="InterPro" id="IPR003598">
    <property type="entry name" value="Ig_sub2"/>
</dbReference>
<evidence type="ECO:0000259" key="2">
    <source>
        <dbReference type="PROSITE" id="PS50835"/>
    </source>
</evidence>
<protein>
    <recommendedName>
        <fullName evidence="2">Ig-like domain-containing protein</fullName>
    </recommendedName>
</protein>
<dbReference type="SMART" id="SM00409">
    <property type="entry name" value="IG"/>
    <property type="match status" value="3"/>
</dbReference>
<dbReference type="SMART" id="SM00408">
    <property type="entry name" value="IGc2"/>
    <property type="match status" value="2"/>
</dbReference>
<dbReference type="InterPro" id="IPR003599">
    <property type="entry name" value="Ig_sub"/>
</dbReference>
<dbReference type="Gene3D" id="2.60.40.10">
    <property type="entry name" value="Immunoglobulins"/>
    <property type="match status" value="3"/>
</dbReference>
<dbReference type="PANTHER" id="PTHR13817:SF73">
    <property type="entry name" value="FIBRONECTIN TYPE-III DOMAIN-CONTAINING PROTEIN"/>
    <property type="match status" value="1"/>
</dbReference>
<dbReference type="PANTHER" id="PTHR13817">
    <property type="entry name" value="TITIN"/>
    <property type="match status" value="1"/>
</dbReference>
<organism evidence="3">
    <name type="scientific">marine metagenome</name>
    <dbReference type="NCBI Taxonomy" id="408172"/>
    <lineage>
        <taxon>unclassified sequences</taxon>
        <taxon>metagenomes</taxon>
        <taxon>ecological metagenomes</taxon>
    </lineage>
</organism>
<keyword evidence="1" id="KW-0677">Repeat</keyword>
<feature type="non-terminal residue" evidence="3">
    <location>
        <position position="281"/>
    </location>
</feature>
<feature type="domain" description="Ig-like" evidence="2">
    <location>
        <begin position="80"/>
        <end position="160"/>
    </location>
</feature>
<dbReference type="InterPro" id="IPR050964">
    <property type="entry name" value="Striated_Muscle_Regulatory"/>
</dbReference>
<evidence type="ECO:0000313" key="3">
    <source>
        <dbReference type="EMBL" id="SVD51347.1"/>
    </source>
</evidence>
<dbReference type="InterPro" id="IPR036179">
    <property type="entry name" value="Ig-like_dom_sf"/>
</dbReference>
<feature type="domain" description="Ig-like" evidence="2">
    <location>
        <begin position="1"/>
        <end position="75"/>
    </location>
</feature>
<dbReference type="AlphaFoldDB" id="A0A382VXX9"/>
<evidence type="ECO:0000256" key="1">
    <source>
        <dbReference type="ARBA" id="ARBA00022737"/>
    </source>
</evidence>
<proteinExistence type="predicted"/>
<dbReference type="CDD" id="cd00096">
    <property type="entry name" value="Ig"/>
    <property type="match status" value="2"/>
</dbReference>
<dbReference type="SUPFAM" id="SSF48726">
    <property type="entry name" value="Immunoglobulin"/>
    <property type="match status" value="3"/>
</dbReference>
<name>A0A382VXX9_9ZZZZ</name>
<dbReference type="InterPro" id="IPR013783">
    <property type="entry name" value="Ig-like_fold"/>
</dbReference>
<feature type="domain" description="Ig-like" evidence="2">
    <location>
        <begin position="164"/>
        <end position="239"/>
    </location>
</feature>
<dbReference type="EMBL" id="UINC01155479">
    <property type="protein sequence ID" value="SVD51347.1"/>
    <property type="molecule type" value="Genomic_DNA"/>
</dbReference>
<accession>A0A382VXX9</accession>
<dbReference type="InterPro" id="IPR007110">
    <property type="entry name" value="Ig-like_dom"/>
</dbReference>
<dbReference type="PROSITE" id="PS50835">
    <property type="entry name" value="IG_LIKE"/>
    <property type="match status" value="3"/>
</dbReference>
<sequence>PEGGSAVLSETFVLTVAATGTEPLSYQWYHDGELIFGAGLASLTLADLGAVDSGTYQVVVQNLAGTATSDEVSLSVETPPEITQQPGGRDAAVGGDIVLSVTVIGSEPLAYQWSRDGVVLPGATGAELTLTGLEPSDAGSYTVSISNFAGLLASDAAVINVIHPIVIAEQPSGSSKVLGETVTVAVAVTGSEPISYQWLHDGVVVEGANDASIVLENLSALDAGEYTVRVSNPAGEVLSNVAVVLVDSPPEIVQLSGDQSAPVGGTVELLVVAAGNEPLAY</sequence>